<dbReference type="CDD" id="cd00077">
    <property type="entry name" value="HDc"/>
    <property type="match status" value="1"/>
</dbReference>
<dbReference type="SMART" id="SM00471">
    <property type="entry name" value="HDc"/>
    <property type="match status" value="1"/>
</dbReference>
<dbReference type="PROSITE" id="PS51832">
    <property type="entry name" value="HD_GYP"/>
    <property type="match status" value="1"/>
</dbReference>
<evidence type="ECO:0000313" key="2">
    <source>
        <dbReference type="EMBL" id="OAS17265.1"/>
    </source>
</evidence>
<dbReference type="InterPro" id="IPR003607">
    <property type="entry name" value="HD/PDEase_dom"/>
</dbReference>
<dbReference type="PANTHER" id="PTHR43155:SF2">
    <property type="entry name" value="CYCLIC DI-GMP PHOSPHODIESTERASE PA4108"/>
    <property type="match status" value="1"/>
</dbReference>
<name>A0A198A834_9BACL</name>
<evidence type="ECO:0000313" key="3">
    <source>
        <dbReference type="Proteomes" id="UP000078454"/>
    </source>
</evidence>
<dbReference type="PANTHER" id="PTHR43155">
    <property type="entry name" value="CYCLIC DI-GMP PHOSPHODIESTERASE PA4108-RELATED"/>
    <property type="match status" value="1"/>
</dbReference>
<dbReference type="EMBL" id="LYPB01000073">
    <property type="protein sequence ID" value="OAS17265.1"/>
    <property type="molecule type" value="Genomic_DNA"/>
</dbReference>
<keyword evidence="2" id="KW-0378">Hydrolase</keyword>
<dbReference type="STRING" id="1850517.A8708_03170"/>
<dbReference type="Gene3D" id="1.10.3210.10">
    <property type="entry name" value="Hypothetical protein af1432"/>
    <property type="match status" value="1"/>
</dbReference>
<dbReference type="AlphaFoldDB" id="A0A198A834"/>
<dbReference type="GO" id="GO:0016787">
    <property type="term" value="F:hydrolase activity"/>
    <property type="evidence" value="ECO:0007669"/>
    <property type="project" value="UniProtKB-KW"/>
</dbReference>
<organism evidence="2 3">
    <name type="scientific">Paenibacillus oryzisoli</name>
    <dbReference type="NCBI Taxonomy" id="1850517"/>
    <lineage>
        <taxon>Bacteria</taxon>
        <taxon>Bacillati</taxon>
        <taxon>Bacillota</taxon>
        <taxon>Bacilli</taxon>
        <taxon>Bacillales</taxon>
        <taxon>Paenibacillaceae</taxon>
        <taxon>Paenibacillus</taxon>
    </lineage>
</organism>
<accession>A0A198A834</accession>
<comment type="caution">
    <text evidence="2">The sequence shown here is derived from an EMBL/GenBank/DDBJ whole genome shotgun (WGS) entry which is preliminary data.</text>
</comment>
<proteinExistence type="predicted"/>
<evidence type="ECO:0000259" key="1">
    <source>
        <dbReference type="PROSITE" id="PS51832"/>
    </source>
</evidence>
<dbReference type="SUPFAM" id="SSF109604">
    <property type="entry name" value="HD-domain/PDEase-like"/>
    <property type="match status" value="1"/>
</dbReference>
<keyword evidence="3" id="KW-1185">Reference proteome</keyword>
<feature type="domain" description="HD-GYP" evidence="1">
    <location>
        <begin position="107"/>
        <end position="303"/>
    </location>
</feature>
<reference evidence="2 3" key="1">
    <citation type="submission" date="2016-05" db="EMBL/GenBank/DDBJ databases">
        <title>Paenibacillus sp. 1ZS3-15 nov., isolated from the rhizosphere soil.</title>
        <authorList>
            <person name="Zhang X.X."/>
            <person name="Zhang J."/>
        </authorList>
    </citation>
    <scope>NUCLEOTIDE SEQUENCE [LARGE SCALE GENOMIC DNA]</scope>
    <source>
        <strain evidence="2 3">1ZS3-15</strain>
    </source>
</reference>
<gene>
    <name evidence="2" type="ORF">A8708_03170</name>
</gene>
<sequence>MERDFLRDLLGKRLRYDVTTSYGLVLVPIHTILNQEHLDLFKQHRIDMMDIVTTTISDDQMQSAPAHEANRLVERATEYAKDLFERIQTHKKIPLLEIKSELIPIVQQAADNPDLFQLFQAVKAKDEYTHQHNIGVGVLSTLIGKWMELADTEVALLSLAATMHDVGKIKISQEILMKPGKLSKEEYEEIKKHTIYGYNMLRETVGINYRVALVALQHHERADGTGYPLQLQDSQMDKMSRIVAVADVFHAMSSKRPYHEMMPFHEVVSRLRKGFFGELDPHIVSVFLQNMINNLVGRQVLLTDGRWGEVVYINPTDDTNPLVKIENSFLDLSRERHIHIKEVVI</sequence>
<dbReference type="Proteomes" id="UP000078454">
    <property type="component" value="Unassembled WGS sequence"/>
</dbReference>
<protein>
    <submittedName>
        <fullName evidence="2">Phosphohydrolase</fullName>
    </submittedName>
</protein>
<dbReference type="Pfam" id="PF13487">
    <property type="entry name" value="HD_5"/>
    <property type="match status" value="1"/>
</dbReference>
<dbReference type="InterPro" id="IPR037522">
    <property type="entry name" value="HD_GYP_dom"/>
</dbReference>